<feature type="compositionally biased region" description="Polar residues" evidence="1">
    <location>
        <begin position="619"/>
        <end position="628"/>
    </location>
</feature>
<dbReference type="SUPFAM" id="SSF81383">
    <property type="entry name" value="F-box domain"/>
    <property type="match status" value="1"/>
</dbReference>
<dbReference type="EMBL" id="KV784358">
    <property type="protein sequence ID" value="OEU16322.1"/>
    <property type="molecule type" value="Genomic_DNA"/>
</dbReference>
<feature type="compositionally biased region" description="Low complexity" evidence="1">
    <location>
        <begin position="569"/>
        <end position="595"/>
    </location>
</feature>
<evidence type="ECO:0000313" key="3">
    <source>
        <dbReference type="Proteomes" id="UP000095751"/>
    </source>
</evidence>
<name>A0A1E7FDR2_9STRA</name>
<proteinExistence type="predicted"/>
<dbReference type="OrthoDB" id="46518at2759"/>
<dbReference type="InParanoid" id="A0A1E7FDR2"/>
<dbReference type="AlphaFoldDB" id="A0A1E7FDR2"/>
<sequence length="915" mass="100995">MASELIMAGGLDEKKPQYNEIAATSNPDPDPVAQLAPPSPRRSPRPSSPSFYDPAEWNIAELSPGGVSFSSDPSSHVQNETNNVVNAVHMHVQDNARIPNYNQAVDRTNSSGNRKNYQRNNYTFDTLLSSHPVDNSMAELFLSSESNNRTSRNHAYEVRGSISTEDVHAGMEMLDALEAAVDPTPLSEIKDKIYVAEEERKAQHASTISTATVSQHPYHSSYYPYGRHHQLPIPEKIPSPLKAEPNSLINNTTTTSTAATATDHEASRLAAAIATAAAIACTTNTGVIHKAPVIASVAGEPPILSSNNMSANNPPGLPSGNRPGGIAKPQGEPRISQNYTLSMKPGGSNAFMLQRQRDNDNVPPHAAIRTASSAAVLAAANRKSQYGFGGNHTIPSIPAQPSMRSSTQQFPRPKIIHTTNHQQLIKNRIIKPPPIPLDTSEGYKSHVFNPNKDNVSAYERKKQKAKDARIKLNESIERLAIAVSLAGSQSRHRIDQLENHITMTEFRQKSIQVNKEGIDLADKAKKWDRPQFVGTAASVIQSLNAQCEALMAELSAMQKILDDNNLSEASNSNNDTNDIDTTTATTPDKTSSAATYHATEQNENHIAHSPHKRHEQPSELPQNNQISNKRPRMEIKVYEDSPSDDEVVYGEIAKMLDPVSLCRCASASKIWSQMQAFQDDDNWLNLAVKRFGFYNVRQWSENLKEMEDEESIISNKYLYREMNASNCMPHFSQEGLSLLGNGKIQGMISGWVFLVERSNGETLRSVKRDPSTAAPGGGSYQSRPVVELRIVIQNTGMGSQPIIVKPQQIGVDISTRRRGGELEEIDWDERFRKVIKNTDGTKRIPPTKKSNTDFREDICWLGLFETAVLEVHINAPGCSTISKFKQKSNFTKLLVTLDGTTVPMVIPFLRDHNML</sequence>
<dbReference type="KEGG" id="fcy:FRACYDRAFT_261201"/>
<dbReference type="InterPro" id="IPR036047">
    <property type="entry name" value="F-box-like_dom_sf"/>
</dbReference>
<gene>
    <name evidence="2" type="ORF">FRACYDRAFT_261201</name>
</gene>
<feature type="region of interest" description="Disordered" evidence="1">
    <location>
        <begin position="567"/>
        <end position="632"/>
    </location>
</feature>
<organism evidence="2 3">
    <name type="scientific">Fragilariopsis cylindrus CCMP1102</name>
    <dbReference type="NCBI Taxonomy" id="635003"/>
    <lineage>
        <taxon>Eukaryota</taxon>
        <taxon>Sar</taxon>
        <taxon>Stramenopiles</taxon>
        <taxon>Ochrophyta</taxon>
        <taxon>Bacillariophyta</taxon>
        <taxon>Bacillariophyceae</taxon>
        <taxon>Bacillariophycidae</taxon>
        <taxon>Bacillariales</taxon>
        <taxon>Bacillariaceae</taxon>
        <taxon>Fragilariopsis</taxon>
    </lineage>
</organism>
<dbReference type="Proteomes" id="UP000095751">
    <property type="component" value="Unassembled WGS sequence"/>
</dbReference>
<protein>
    <recommendedName>
        <fullName evidence="4">F-box domain-containing protein</fullName>
    </recommendedName>
</protein>
<reference evidence="2 3" key="1">
    <citation type="submission" date="2016-09" db="EMBL/GenBank/DDBJ databases">
        <title>Extensive genetic diversity and differential bi-allelic expression allows diatom success in the polar Southern Ocean.</title>
        <authorList>
            <consortium name="DOE Joint Genome Institute"/>
            <person name="Mock T."/>
            <person name="Otillar R.P."/>
            <person name="Strauss J."/>
            <person name="Dupont C."/>
            <person name="Frickenhaus S."/>
            <person name="Maumus F."/>
            <person name="Mcmullan M."/>
            <person name="Sanges R."/>
            <person name="Schmutz J."/>
            <person name="Toseland A."/>
            <person name="Valas R."/>
            <person name="Veluchamy A."/>
            <person name="Ward B.J."/>
            <person name="Allen A."/>
            <person name="Barry K."/>
            <person name="Falciatore A."/>
            <person name="Ferrante M."/>
            <person name="Fortunato A.E."/>
            <person name="Gloeckner G."/>
            <person name="Gruber A."/>
            <person name="Hipkin R."/>
            <person name="Janech M."/>
            <person name="Kroth P."/>
            <person name="Leese F."/>
            <person name="Lindquist E."/>
            <person name="Lyon B.R."/>
            <person name="Martin J."/>
            <person name="Mayer C."/>
            <person name="Parker M."/>
            <person name="Quesneville H."/>
            <person name="Raymond J."/>
            <person name="Uhlig C."/>
            <person name="Valentin K.U."/>
            <person name="Worden A.Z."/>
            <person name="Armbrust E.V."/>
            <person name="Bowler C."/>
            <person name="Green B."/>
            <person name="Moulton V."/>
            <person name="Van Oosterhout C."/>
            <person name="Grigoriev I."/>
        </authorList>
    </citation>
    <scope>NUCLEOTIDE SEQUENCE [LARGE SCALE GENOMIC DNA]</scope>
    <source>
        <strain evidence="2 3">CCMP1102</strain>
    </source>
</reference>
<accession>A0A1E7FDR2</accession>
<evidence type="ECO:0008006" key="4">
    <source>
        <dbReference type="Google" id="ProtNLM"/>
    </source>
</evidence>
<feature type="region of interest" description="Disordered" evidence="1">
    <location>
        <begin position="305"/>
        <end position="333"/>
    </location>
</feature>
<feature type="region of interest" description="Disordered" evidence="1">
    <location>
        <begin position="1"/>
        <end position="54"/>
    </location>
</feature>
<evidence type="ECO:0000313" key="2">
    <source>
        <dbReference type="EMBL" id="OEU16322.1"/>
    </source>
</evidence>
<evidence type="ECO:0000256" key="1">
    <source>
        <dbReference type="SAM" id="MobiDB-lite"/>
    </source>
</evidence>
<feature type="region of interest" description="Disordered" evidence="1">
    <location>
        <begin position="220"/>
        <end position="250"/>
    </location>
</feature>
<keyword evidence="3" id="KW-1185">Reference proteome</keyword>